<feature type="transmembrane region" description="Helical" evidence="1">
    <location>
        <begin position="144"/>
        <end position="163"/>
    </location>
</feature>
<feature type="transmembrane region" description="Helical" evidence="1">
    <location>
        <begin position="9"/>
        <end position="25"/>
    </location>
</feature>
<evidence type="ECO:0000259" key="2">
    <source>
        <dbReference type="Pfam" id="PF07331"/>
    </source>
</evidence>
<dbReference type="OrthoDB" id="7770860at2"/>
<keyword evidence="1" id="KW-0472">Membrane</keyword>
<evidence type="ECO:0000313" key="3">
    <source>
        <dbReference type="EMBL" id="TWH64804.1"/>
    </source>
</evidence>
<keyword evidence="1" id="KW-0812">Transmembrane</keyword>
<protein>
    <submittedName>
        <fullName evidence="3">Tripartite tricarboxylate transporter TctB family protein</fullName>
    </submittedName>
</protein>
<dbReference type="Proteomes" id="UP000319627">
    <property type="component" value="Unassembled WGS sequence"/>
</dbReference>
<proteinExistence type="predicted"/>
<comment type="caution">
    <text evidence="3">The sequence shown here is derived from an EMBL/GenBank/DDBJ whole genome shotgun (WGS) entry which is preliminary data.</text>
</comment>
<keyword evidence="1" id="KW-1133">Transmembrane helix</keyword>
<keyword evidence="4" id="KW-1185">Reference proteome</keyword>
<dbReference type="AlphaFoldDB" id="A0A562I264"/>
<evidence type="ECO:0000256" key="1">
    <source>
        <dbReference type="SAM" id="Phobius"/>
    </source>
</evidence>
<feature type="transmembrane region" description="Helical" evidence="1">
    <location>
        <begin position="45"/>
        <end position="66"/>
    </location>
</feature>
<sequence>MNVHRYRDLIVGVIFLTGSIGYYLLSFQTPKSEIPGDIGNYFIPHLIALVSGLLSLMLIASSYLALRQTEAKPQKPAESDADTAKELSAKTRYLPVVGTVALLFAYIYALEPVGFILASATYLFLQFNISAPADRRDAKAQFRYALTSIVAAIAINSFFVNIFDVMLPQGLLD</sequence>
<name>A0A562I264_9GAMM</name>
<dbReference type="Pfam" id="PF07331">
    <property type="entry name" value="TctB"/>
    <property type="match status" value="1"/>
</dbReference>
<gene>
    <name evidence="3" type="ORF">LX59_02152</name>
</gene>
<feature type="transmembrane region" description="Helical" evidence="1">
    <location>
        <begin position="115"/>
        <end position="132"/>
    </location>
</feature>
<reference evidence="3 4" key="1">
    <citation type="submission" date="2019-07" db="EMBL/GenBank/DDBJ databases">
        <title>Genomic Encyclopedia of Type Strains, Phase I: the one thousand microbial genomes (KMG-I) project.</title>
        <authorList>
            <person name="Kyrpides N."/>
        </authorList>
    </citation>
    <scope>NUCLEOTIDE SEQUENCE [LARGE SCALE GENOMIC DNA]</scope>
    <source>
        <strain evidence="3 4">DSM 375</strain>
    </source>
</reference>
<organism evidence="3 4">
    <name type="scientific">Azomonas agilis</name>
    <dbReference type="NCBI Taxonomy" id="116849"/>
    <lineage>
        <taxon>Bacteria</taxon>
        <taxon>Pseudomonadati</taxon>
        <taxon>Pseudomonadota</taxon>
        <taxon>Gammaproteobacteria</taxon>
        <taxon>Pseudomonadales</taxon>
        <taxon>Pseudomonadaceae</taxon>
        <taxon>Azomonas</taxon>
    </lineage>
</organism>
<dbReference type="EMBL" id="VLKG01000007">
    <property type="protein sequence ID" value="TWH64804.1"/>
    <property type="molecule type" value="Genomic_DNA"/>
</dbReference>
<evidence type="ECO:0000313" key="4">
    <source>
        <dbReference type="Proteomes" id="UP000319627"/>
    </source>
</evidence>
<dbReference type="RefSeq" id="WP_144571847.1">
    <property type="nucleotide sequence ID" value="NZ_VLKG01000007.1"/>
</dbReference>
<feature type="transmembrane region" description="Helical" evidence="1">
    <location>
        <begin position="93"/>
        <end position="109"/>
    </location>
</feature>
<accession>A0A562I264</accession>
<dbReference type="InterPro" id="IPR009936">
    <property type="entry name" value="DUF1468"/>
</dbReference>
<feature type="domain" description="DUF1468" evidence="2">
    <location>
        <begin position="10"/>
        <end position="168"/>
    </location>
</feature>